<dbReference type="InterPro" id="IPR011129">
    <property type="entry name" value="CSD"/>
</dbReference>
<feature type="region of interest" description="Disordered" evidence="2">
    <location>
        <begin position="168"/>
        <end position="193"/>
    </location>
</feature>
<comment type="subcellular location">
    <subcellularLocation>
        <location evidence="1">Cytoplasm</location>
    </subcellularLocation>
</comment>
<dbReference type="PROSITE" id="PS51857">
    <property type="entry name" value="CSD_2"/>
    <property type="match status" value="2"/>
</dbReference>
<feature type="domain" description="CSD" evidence="3">
    <location>
        <begin position="17"/>
        <end position="82"/>
    </location>
</feature>
<reference evidence="4 5" key="1">
    <citation type="submission" date="2017-03" db="EMBL/GenBank/DDBJ databases">
        <authorList>
            <person name="Afonso C.L."/>
            <person name="Miller P.J."/>
            <person name="Scott M.A."/>
            <person name="Spackman E."/>
            <person name="Goraichik I."/>
            <person name="Dimitrov K.M."/>
            <person name="Suarez D.L."/>
            <person name="Swayne D.E."/>
        </authorList>
    </citation>
    <scope>NUCLEOTIDE SEQUENCE [LARGE SCALE GENOMIC DNA]</scope>
    <source>
        <strain evidence="4 5">CECT 7691</strain>
    </source>
</reference>
<dbReference type="CDD" id="cd04458">
    <property type="entry name" value="CSP_CDS"/>
    <property type="match status" value="2"/>
</dbReference>
<dbReference type="InParanoid" id="A0A1Y5TYF7"/>
<feature type="domain" description="CSD" evidence="3">
    <location>
        <begin position="111"/>
        <end position="176"/>
    </location>
</feature>
<keyword evidence="5" id="KW-1185">Reference proteome</keyword>
<dbReference type="PANTHER" id="PTHR11544">
    <property type="entry name" value="COLD SHOCK DOMAIN CONTAINING PROTEINS"/>
    <property type="match status" value="1"/>
</dbReference>
<evidence type="ECO:0000313" key="5">
    <source>
        <dbReference type="Proteomes" id="UP000193200"/>
    </source>
</evidence>
<dbReference type="PROSITE" id="PS00352">
    <property type="entry name" value="CSD_1"/>
    <property type="match status" value="1"/>
</dbReference>
<dbReference type="InterPro" id="IPR002059">
    <property type="entry name" value="CSP_DNA-bd"/>
</dbReference>
<protein>
    <submittedName>
        <fullName evidence="4">Cold shock protein CspV</fullName>
    </submittedName>
</protein>
<proteinExistence type="predicted"/>
<accession>A0A1Y5TYF7</accession>
<gene>
    <name evidence="4" type="primary">cspV</name>
    <name evidence="4" type="ORF">OCH7691_04246</name>
</gene>
<dbReference type="Gene3D" id="2.40.50.140">
    <property type="entry name" value="Nucleic acid-binding proteins"/>
    <property type="match status" value="2"/>
</dbReference>
<dbReference type="Proteomes" id="UP000193200">
    <property type="component" value="Unassembled WGS sequence"/>
</dbReference>
<dbReference type="RefSeq" id="WP_085885579.1">
    <property type="nucleotide sequence ID" value="NZ_FWFR01000005.1"/>
</dbReference>
<evidence type="ECO:0000256" key="2">
    <source>
        <dbReference type="SAM" id="MobiDB-lite"/>
    </source>
</evidence>
<dbReference type="Pfam" id="PF00313">
    <property type="entry name" value="CSD"/>
    <property type="match status" value="2"/>
</dbReference>
<name>A0A1Y5TYF7_9PROT</name>
<dbReference type="InterPro" id="IPR012340">
    <property type="entry name" value="NA-bd_OB-fold"/>
</dbReference>
<dbReference type="InterPro" id="IPR050181">
    <property type="entry name" value="Cold_shock_domain"/>
</dbReference>
<evidence type="ECO:0000256" key="1">
    <source>
        <dbReference type="RuleBase" id="RU000408"/>
    </source>
</evidence>
<sequence>MTETPANAGPADEERVVVEGRVKWFNTVKGFGFITPPEEEGDVFVHLTCLREAGHEGLIEGATVRCEAIRRPKGLQAVRVIAVDNSTATGPELRPTRPPTTQLTVDATGEFVETTVKWFDPVKGYGFLTRGEGTQDIFVHMETLRREGIVPLQPGQRLRVRIGIGPKGPQAAEIEQSTAEPIPLPQRLQGSGG</sequence>
<dbReference type="SMART" id="SM00357">
    <property type="entry name" value="CSP"/>
    <property type="match status" value="2"/>
</dbReference>
<dbReference type="GO" id="GO:0005829">
    <property type="term" value="C:cytosol"/>
    <property type="evidence" value="ECO:0007669"/>
    <property type="project" value="UniProtKB-ARBA"/>
</dbReference>
<dbReference type="EMBL" id="FWFR01000005">
    <property type="protein sequence ID" value="SLN76952.1"/>
    <property type="molecule type" value="Genomic_DNA"/>
</dbReference>
<organism evidence="4 5">
    <name type="scientific">Oceanibacterium hippocampi</name>
    <dbReference type="NCBI Taxonomy" id="745714"/>
    <lineage>
        <taxon>Bacteria</taxon>
        <taxon>Pseudomonadati</taxon>
        <taxon>Pseudomonadota</taxon>
        <taxon>Alphaproteobacteria</taxon>
        <taxon>Sneathiellales</taxon>
        <taxon>Sneathiellaceae</taxon>
        <taxon>Oceanibacterium</taxon>
    </lineage>
</organism>
<dbReference type="SUPFAM" id="SSF50249">
    <property type="entry name" value="Nucleic acid-binding proteins"/>
    <property type="match status" value="2"/>
</dbReference>
<dbReference type="PRINTS" id="PR00050">
    <property type="entry name" value="COLDSHOCK"/>
</dbReference>
<evidence type="ECO:0000313" key="4">
    <source>
        <dbReference type="EMBL" id="SLN76952.1"/>
    </source>
</evidence>
<dbReference type="OrthoDB" id="9791685at2"/>
<dbReference type="AlphaFoldDB" id="A0A1Y5TYF7"/>
<dbReference type="InterPro" id="IPR019844">
    <property type="entry name" value="CSD_CS"/>
</dbReference>
<evidence type="ECO:0000259" key="3">
    <source>
        <dbReference type="PROSITE" id="PS51857"/>
    </source>
</evidence>
<dbReference type="GO" id="GO:0003676">
    <property type="term" value="F:nucleic acid binding"/>
    <property type="evidence" value="ECO:0007669"/>
    <property type="project" value="InterPro"/>
</dbReference>